<accession>A0AAD1XLI5</accession>
<dbReference type="InterPro" id="IPR024079">
    <property type="entry name" value="MetalloPept_cat_dom_sf"/>
</dbReference>
<evidence type="ECO:0000256" key="3">
    <source>
        <dbReference type="ARBA" id="ARBA00022723"/>
    </source>
</evidence>
<dbReference type="Proteomes" id="UP001295684">
    <property type="component" value="Unassembled WGS sequence"/>
</dbReference>
<sequence length="235" mass="27619">MGMCASKENPAALESRQEALKTLNLELIPDDQETEEALRNIKKEISDERVRYVFIKKFIRTFFKREVIEDPEEWIPSRKQPAESFQDFLEGGFNQVSKERKTIYISSLDNSIDDEFLMNCQKYCEAYFYSLPVVLLPYLSHDVLKQAKKWVPKDAYCMICILNTDLYSKNSDNFVFGSASRKNRTGVFSFARYNPKFYGEDHDMTDEELKDLILFRSIRVMIHEIGHMFGMHHCV</sequence>
<evidence type="ECO:0000256" key="1">
    <source>
        <dbReference type="ARBA" id="ARBA00001947"/>
    </source>
</evidence>
<dbReference type="CDD" id="cd11375">
    <property type="entry name" value="Peptidase_M54"/>
    <property type="match status" value="1"/>
</dbReference>
<keyword evidence="8" id="KW-1185">Reference proteome</keyword>
<protein>
    <submittedName>
        <fullName evidence="7">Uncharacterized protein</fullName>
    </submittedName>
</protein>
<evidence type="ECO:0000256" key="5">
    <source>
        <dbReference type="ARBA" id="ARBA00022833"/>
    </source>
</evidence>
<dbReference type="InterPro" id="IPR012962">
    <property type="entry name" value="Pept_M54_archaemetzincn"/>
</dbReference>
<keyword evidence="2" id="KW-0645">Protease</keyword>
<dbReference type="PANTHER" id="PTHR15910">
    <property type="entry name" value="ARCHAEMETZINCIN"/>
    <property type="match status" value="1"/>
</dbReference>
<dbReference type="AlphaFoldDB" id="A0AAD1XLI5"/>
<reference evidence="7" key="1">
    <citation type="submission" date="2023-07" db="EMBL/GenBank/DDBJ databases">
        <authorList>
            <consortium name="AG Swart"/>
            <person name="Singh M."/>
            <person name="Singh A."/>
            <person name="Seah K."/>
            <person name="Emmerich C."/>
        </authorList>
    </citation>
    <scope>NUCLEOTIDE SEQUENCE</scope>
    <source>
        <strain evidence="7">DP1</strain>
    </source>
</reference>
<dbReference type="Gene3D" id="3.40.390.10">
    <property type="entry name" value="Collagenase (Catalytic Domain)"/>
    <property type="match status" value="1"/>
</dbReference>
<proteinExistence type="predicted"/>
<evidence type="ECO:0000313" key="8">
    <source>
        <dbReference type="Proteomes" id="UP001295684"/>
    </source>
</evidence>
<dbReference type="GO" id="GO:0006508">
    <property type="term" value="P:proteolysis"/>
    <property type="evidence" value="ECO:0007669"/>
    <property type="project" value="UniProtKB-KW"/>
</dbReference>
<comment type="cofactor">
    <cofactor evidence="1">
        <name>Zn(2+)</name>
        <dbReference type="ChEBI" id="CHEBI:29105"/>
    </cofactor>
</comment>
<organism evidence="7 8">
    <name type="scientific">Euplotes crassus</name>
    <dbReference type="NCBI Taxonomy" id="5936"/>
    <lineage>
        <taxon>Eukaryota</taxon>
        <taxon>Sar</taxon>
        <taxon>Alveolata</taxon>
        <taxon>Ciliophora</taxon>
        <taxon>Intramacronucleata</taxon>
        <taxon>Spirotrichea</taxon>
        <taxon>Hypotrichia</taxon>
        <taxon>Euplotida</taxon>
        <taxon>Euplotidae</taxon>
        <taxon>Moneuplotes</taxon>
    </lineage>
</organism>
<dbReference type="PANTHER" id="PTHR15910:SF1">
    <property type="entry name" value="ARCHAEMETZINCIN-2"/>
    <property type="match status" value="1"/>
</dbReference>
<keyword evidence="6" id="KW-0482">Metalloprotease</keyword>
<dbReference type="GO" id="GO:0046872">
    <property type="term" value="F:metal ion binding"/>
    <property type="evidence" value="ECO:0007669"/>
    <property type="project" value="UniProtKB-KW"/>
</dbReference>
<evidence type="ECO:0000256" key="2">
    <source>
        <dbReference type="ARBA" id="ARBA00022670"/>
    </source>
</evidence>
<dbReference type="Pfam" id="PF07998">
    <property type="entry name" value="Peptidase_M54"/>
    <property type="match status" value="1"/>
</dbReference>
<evidence type="ECO:0000256" key="4">
    <source>
        <dbReference type="ARBA" id="ARBA00022801"/>
    </source>
</evidence>
<keyword evidence="3" id="KW-0479">Metal-binding</keyword>
<dbReference type="GO" id="GO:0008237">
    <property type="term" value="F:metallopeptidase activity"/>
    <property type="evidence" value="ECO:0007669"/>
    <property type="project" value="UniProtKB-KW"/>
</dbReference>
<gene>
    <name evidence="7" type="ORF">ECRASSUSDP1_LOCUS16268</name>
</gene>
<dbReference type="EMBL" id="CAMPGE010016343">
    <property type="protein sequence ID" value="CAI2374910.1"/>
    <property type="molecule type" value="Genomic_DNA"/>
</dbReference>
<keyword evidence="4" id="KW-0378">Hydrolase</keyword>
<evidence type="ECO:0000313" key="7">
    <source>
        <dbReference type="EMBL" id="CAI2374910.1"/>
    </source>
</evidence>
<dbReference type="SUPFAM" id="SSF55486">
    <property type="entry name" value="Metalloproteases ('zincins'), catalytic domain"/>
    <property type="match status" value="1"/>
</dbReference>
<comment type="caution">
    <text evidence="7">The sequence shown here is derived from an EMBL/GenBank/DDBJ whole genome shotgun (WGS) entry which is preliminary data.</text>
</comment>
<evidence type="ECO:0000256" key="6">
    <source>
        <dbReference type="ARBA" id="ARBA00023049"/>
    </source>
</evidence>
<keyword evidence="5" id="KW-0862">Zinc</keyword>
<name>A0AAD1XLI5_EUPCR</name>